<keyword evidence="5" id="KW-1185">Reference proteome</keyword>
<dbReference type="PROSITE" id="PS00307">
    <property type="entry name" value="LECTIN_LEGUME_BETA"/>
    <property type="match status" value="1"/>
</dbReference>
<comment type="similarity">
    <text evidence="1">Belongs to the leguminous lectin family.</text>
</comment>
<organism evidence="4 5">
    <name type="scientific">Flemingia macrophylla</name>
    <dbReference type="NCBI Taxonomy" id="520843"/>
    <lineage>
        <taxon>Eukaryota</taxon>
        <taxon>Viridiplantae</taxon>
        <taxon>Streptophyta</taxon>
        <taxon>Embryophyta</taxon>
        <taxon>Tracheophyta</taxon>
        <taxon>Spermatophyta</taxon>
        <taxon>Magnoliopsida</taxon>
        <taxon>eudicotyledons</taxon>
        <taxon>Gunneridae</taxon>
        <taxon>Pentapetalae</taxon>
        <taxon>rosids</taxon>
        <taxon>fabids</taxon>
        <taxon>Fabales</taxon>
        <taxon>Fabaceae</taxon>
        <taxon>Papilionoideae</taxon>
        <taxon>50 kb inversion clade</taxon>
        <taxon>NPAAA clade</taxon>
        <taxon>indigoferoid/millettioid clade</taxon>
        <taxon>Phaseoleae</taxon>
        <taxon>Flemingia</taxon>
    </lineage>
</organism>
<dbReference type="PANTHER" id="PTHR32401">
    <property type="entry name" value="CONCANAVALIN A-LIKE LECTIN FAMILY PROTEIN"/>
    <property type="match status" value="1"/>
</dbReference>
<comment type="caution">
    <text evidence="4">The sequence shown here is derived from an EMBL/GenBank/DDBJ whole genome shotgun (WGS) entry which is preliminary data.</text>
</comment>
<dbReference type="CDD" id="cd06899">
    <property type="entry name" value="lectin_legume_LecRK_Arcelin_ConA"/>
    <property type="match status" value="1"/>
</dbReference>
<dbReference type="GO" id="GO:0030246">
    <property type="term" value="F:carbohydrate binding"/>
    <property type="evidence" value="ECO:0007669"/>
    <property type="project" value="UniProtKB-KW"/>
</dbReference>
<protein>
    <recommendedName>
        <fullName evidence="3">Legume lectin domain-containing protein</fullName>
    </recommendedName>
</protein>
<evidence type="ECO:0000259" key="3">
    <source>
        <dbReference type="Pfam" id="PF00139"/>
    </source>
</evidence>
<proteinExistence type="inferred from homology"/>
<sequence>MELGDNLLPDMQIPPQSEVVRATTNAGGGRFIAVEFDTLMDVEFNDINGNHIGVDLNNVVSSEAGDLTSIGIDLKGGDLINAWIEFDRSSKGLSVWVSYSNLKLKDLVLLMNLDLDKYLNDFMYVGFSGSTQGSTEINRIEWWSFGMSSEAATLRATYCLIHDVSLIYGHQALAILPSGFYKLGDGYAVGIWVIFQSRREAQDLISSSPAVTSSVSMLDSSNIVLYDNNHTIACKSKSDHSSGRYALTAVAYSMISTISVSMLQAIKLIHIFSMGM</sequence>
<reference evidence="4 5" key="1">
    <citation type="submission" date="2024-08" db="EMBL/GenBank/DDBJ databases">
        <title>Insights into the chromosomal genome structure of Flemingia macrophylla.</title>
        <authorList>
            <person name="Ding Y."/>
            <person name="Zhao Y."/>
            <person name="Bi W."/>
            <person name="Wu M."/>
            <person name="Zhao G."/>
            <person name="Gong Y."/>
            <person name="Li W."/>
            <person name="Zhang P."/>
        </authorList>
    </citation>
    <scope>NUCLEOTIDE SEQUENCE [LARGE SCALE GENOMIC DNA]</scope>
    <source>
        <strain evidence="4">DYQJB</strain>
        <tissue evidence="4">Leaf</tissue>
    </source>
</reference>
<dbReference type="InterPro" id="IPR001220">
    <property type="entry name" value="Legume_lectin_dom"/>
</dbReference>
<dbReference type="Pfam" id="PF00139">
    <property type="entry name" value="Lectin_legB"/>
    <property type="match status" value="1"/>
</dbReference>
<name>A0ABD1MKZ7_9FABA</name>
<evidence type="ECO:0000313" key="5">
    <source>
        <dbReference type="Proteomes" id="UP001603857"/>
    </source>
</evidence>
<dbReference type="InterPro" id="IPR013320">
    <property type="entry name" value="ConA-like_dom_sf"/>
</dbReference>
<dbReference type="AlphaFoldDB" id="A0ABD1MKZ7"/>
<dbReference type="Gene3D" id="2.60.120.200">
    <property type="match status" value="1"/>
</dbReference>
<accession>A0ABD1MKZ7</accession>
<dbReference type="Proteomes" id="UP001603857">
    <property type="component" value="Unassembled WGS sequence"/>
</dbReference>
<evidence type="ECO:0000313" key="4">
    <source>
        <dbReference type="EMBL" id="KAL2336439.1"/>
    </source>
</evidence>
<evidence type="ECO:0000256" key="2">
    <source>
        <dbReference type="ARBA" id="ARBA00022734"/>
    </source>
</evidence>
<evidence type="ECO:0000256" key="1">
    <source>
        <dbReference type="ARBA" id="ARBA00007606"/>
    </source>
</evidence>
<gene>
    <name evidence="4" type="ORF">Fmac_010885</name>
</gene>
<feature type="domain" description="Legume lectin" evidence="3">
    <location>
        <begin position="25"/>
        <end position="152"/>
    </location>
</feature>
<dbReference type="InterPro" id="IPR050258">
    <property type="entry name" value="Leguminous_Lectin"/>
</dbReference>
<dbReference type="PANTHER" id="PTHR32401:SF48">
    <property type="entry name" value="LEGUME LECTIN DOMAIN-CONTAINING PROTEIN"/>
    <property type="match status" value="1"/>
</dbReference>
<dbReference type="SUPFAM" id="SSF49899">
    <property type="entry name" value="Concanavalin A-like lectins/glucanases"/>
    <property type="match status" value="1"/>
</dbReference>
<keyword evidence="2" id="KW-0430">Lectin</keyword>
<dbReference type="EMBL" id="JBGMDY010000004">
    <property type="protein sequence ID" value="KAL2336439.1"/>
    <property type="molecule type" value="Genomic_DNA"/>
</dbReference>
<dbReference type="InterPro" id="IPR019825">
    <property type="entry name" value="Lectin_legB_Mn/Ca_BS"/>
</dbReference>